<evidence type="ECO:0000256" key="1">
    <source>
        <dbReference type="ARBA" id="ARBA00022679"/>
    </source>
</evidence>
<dbReference type="PANTHER" id="PTHR24421:SF63">
    <property type="entry name" value="SENSOR HISTIDINE KINASE DESK"/>
    <property type="match status" value="1"/>
</dbReference>
<dbReference type="InterPro" id="IPR011712">
    <property type="entry name" value="Sig_transdc_His_kin_sub3_dim/P"/>
</dbReference>
<keyword evidence="4" id="KW-0472">Membrane</keyword>
<dbReference type="Proteomes" id="UP000616114">
    <property type="component" value="Unassembled WGS sequence"/>
</dbReference>
<feature type="transmembrane region" description="Helical" evidence="4">
    <location>
        <begin position="21"/>
        <end position="36"/>
    </location>
</feature>
<evidence type="ECO:0000256" key="3">
    <source>
        <dbReference type="ARBA" id="ARBA00023012"/>
    </source>
</evidence>
<keyword evidence="7" id="KW-1185">Reference proteome</keyword>
<dbReference type="GO" id="GO:0000155">
    <property type="term" value="F:phosphorelay sensor kinase activity"/>
    <property type="evidence" value="ECO:0007669"/>
    <property type="project" value="InterPro"/>
</dbReference>
<feature type="transmembrane region" description="Helical" evidence="4">
    <location>
        <begin position="67"/>
        <end position="83"/>
    </location>
</feature>
<dbReference type="SUPFAM" id="SSF55874">
    <property type="entry name" value="ATPase domain of HSP90 chaperone/DNA topoisomerase II/histidine kinase"/>
    <property type="match status" value="1"/>
</dbReference>
<dbReference type="EMBL" id="BMFY01000022">
    <property type="protein sequence ID" value="GGA27950.1"/>
    <property type="molecule type" value="Genomic_DNA"/>
</dbReference>
<keyword evidence="1" id="KW-0808">Transferase</keyword>
<dbReference type="Gene3D" id="1.20.5.1930">
    <property type="match status" value="1"/>
</dbReference>
<dbReference type="InterPro" id="IPR050482">
    <property type="entry name" value="Sensor_HK_TwoCompSys"/>
</dbReference>
<dbReference type="Gene3D" id="3.30.565.10">
    <property type="entry name" value="Histidine kinase-like ATPase, C-terminal domain"/>
    <property type="match status" value="1"/>
</dbReference>
<organism evidence="6 7">
    <name type="scientific">Sediminivirga luteola</name>
    <dbReference type="NCBI Taxonomy" id="1774748"/>
    <lineage>
        <taxon>Bacteria</taxon>
        <taxon>Bacillati</taxon>
        <taxon>Actinomycetota</taxon>
        <taxon>Actinomycetes</taxon>
        <taxon>Micrococcales</taxon>
        <taxon>Brevibacteriaceae</taxon>
        <taxon>Sediminivirga</taxon>
    </lineage>
</organism>
<dbReference type="AlphaFoldDB" id="A0A8J2U1C9"/>
<keyword evidence="3" id="KW-0902">Two-component regulatory system</keyword>
<accession>A0A8J2U1C9</accession>
<evidence type="ECO:0000256" key="2">
    <source>
        <dbReference type="ARBA" id="ARBA00022777"/>
    </source>
</evidence>
<dbReference type="CDD" id="cd16917">
    <property type="entry name" value="HATPase_UhpB-NarQ-NarX-like"/>
    <property type="match status" value="1"/>
</dbReference>
<comment type="caution">
    <text evidence="6">The sequence shown here is derived from an EMBL/GenBank/DDBJ whole genome shotgun (WGS) entry which is preliminary data.</text>
</comment>
<keyword evidence="4" id="KW-1133">Transmembrane helix</keyword>
<feature type="transmembrane region" description="Helical" evidence="4">
    <location>
        <begin position="89"/>
        <end position="104"/>
    </location>
</feature>
<keyword evidence="2" id="KW-0418">Kinase</keyword>
<name>A0A8J2U1C9_9MICO</name>
<evidence type="ECO:0000313" key="6">
    <source>
        <dbReference type="EMBL" id="GGA27950.1"/>
    </source>
</evidence>
<reference evidence="6" key="1">
    <citation type="journal article" date="2014" name="Int. J. Syst. Evol. Microbiol.">
        <title>Complete genome sequence of Corynebacterium casei LMG S-19264T (=DSM 44701T), isolated from a smear-ripened cheese.</title>
        <authorList>
            <consortium name="US DOE Joint Genome Institute (JGI-PGF)"/>
            <person name="Walter F."/>
            <person name="Albersmeier A."/>
            <person name="Kalinowski J."/>
            <person name="Ruckert C."/>
        </authorList>
    </citation>
    <scope>NUCLEOTIDE SEQUENCE</scope>
    <source>
        <strain evidence="6">CGMCC 1.12785</strain>
    </source>
</reference>
<dbReference type="PANTHER" id="PTHR24421">
    <property type="entry name" value="NITRATE/NITRITE SENSOR PROTEIN NARX-RELATED"/>
    <property type="match status" value="1"/>
</dbReference>
<dbReference type="GO" id="GO:0016020">
    <property type="term" value="C:membrane"/>
    <property type="evidence" value="ECO:0007669"/>
    <property type="project" value="InterPro"/>
</dbReference>
<dbReference type="GO" id="GO:0046983">
    <property type="term" value="F:protein dimerization activity"/>
    <property type="evidence" value="ECO:0007669"/>
    <property type="project" value="InterPro"/>
</dbReference>
<feature type="transmembrane region" description="Helical" evidence="4">
    <location>
        <begin position="109"/>
        <end position="127"/>
    </location>
</feature>
<reference evidence="6" key="2">
    <citation type="submission" date="2020-09" db="EMBL/GenBank/DDBJ databases">
        <authorList>
            <person name="Sun Q."/>
            <person name="Zhou Y."/>
        </authorList>
    </citation>
    <scope>NUCLEOTIDE SEQUENCE</scope>
    <source>
        <strain evidence="6">CGMCC 1.12785</strain>
    </source>
</reference>
<feature type="transmembrane region" description="Helical" evidence="4">
    <location>
        <begin position="133"/>
        <end position="153"/>
    </location>
</feature>
<feature type="transmembrane region" description="Helical" evidence="4">
    <location>
        <begin position="42"/>
        <end position="60"/>
    </location>
</feature>
<evidence type="ECO:0000259" key="5">
    <source>
        <dbReference type="Pfam" id="PF07730"/>
    </source>
</evidence>
<gene>
    <name evidence="6" type="ORF">GCM10011333_33390</name>
</gene>
<proteinExistence type="predicted"/>
<dbReference type="InterPro" id="IPR036890">
    <property type="entry name" value="HATPase_C_sf"/>
</dbReference>
<dbReference type="RefSeq" id="WP_188552009.1">
    <property type="nucleotide sequence ID" value="NZ_BMFY01000022.1"/>
</dbReference>
<evidence type="ECO:0000256" key="4">
    <source>
        <dbReference type="SAM" id="Phobius"/>
    </source>
</evidence>
<protein>
    <recommendedName>
        <fullName evidence="5">Signal transduction histidine kinase subgroup 3 dimerisation and phosphoacceptor domain-containing protein</fullName>
    </recommendedName>
</protein>
<feature type="domain" description="Signal transduction histidine kinase subgroup 3 dimerisation and phosphoacceptor" evidence="5">
    <location>
        <begin position="180"/>
        <end position="241"/>
    </location>
</feature>
<dbReference type="Pfam" id="PF07730">
    <property type="entry name" value="HisKA_3"/>
    <property type="match status" value="1"/>
</dbReference>
<sequence length="369" mass="39410">MDGGSPGGVTRAQIRRWTTRGYVVALLATALVSVLTSSNPEAMLLIVPSLALAAAVLFSHERVSPKLVGIAMVVGYATFAWAAVTGENAAGSAGVGICIGIWLMHRRSLILWVLALASIPLVASTAFLGDLDIAWRTALLLLLMAGVWIATVVDAESQKDLVLQLERMKDRERELSLLRERDRFAADLHDIQGHSLHAIKLKAALAERMLPGDANRAAAELGDIRRLAAEAIGQGRQLAAGTHRLNLAAELQNARELLLAAGIGTVQVELEPGLDPDRLPRGAEFAQVLREATTNIVRHARRGRVTITLTPNELTVVNNGAPPSLDGTPPLRGLAALAGRIDAAGGRLTAEARDDLFTVRVHFPPECDR</sequence>
<evidence type="ECO:0000313" key="7">
    <source>
        <dbReference type="Proteomes" id="UP000616114"/>
    </source>
</evidence>
<keyword evidence="4" id="KW-0812">Transmembrane</keyword>